<organism evidence="2 3">
    <name type="scientific">Sungkyunkwania multivorans</name>
    <dbReference type="NCBI Taxonomy" id="1173618"/>
    <lineage>
        <taxon>Bacteria</taxon>
        <taxon>Pseudomonadati</taxon>
        <taxon>Bacteroidota</taxon>
        <taxon>Flavobacteriia</taxon>
        <taxon>Flavobacteriales</taxon>
        <taxon>Flavobacteriaceae</taxon>
        <taxon>Sungkyunkwania</taxon>
    </lineage>
</organism>
<sequence length="401" mass="48379">MKYFAPFFMFSFSMLYAQNVPKEPTFPLPENRFYQFLNDPKIYDPSKLDGNPREVVKTFVRFNDFERVAYSEVTRTTFSKDGKINSHRKQVSVGEGNYTPFEKPRPDVEVDSVDNLRRVTLTQAGVDDVVQFLFKSDTLVRMLMDSEEYFEKDFSYNEHLQLSEVRTYKRDIMYDKEGDESTRYLGDRRNTEVLRFTYDSLQRMKVKERHLLWFETVNVYKTEYNYEPDGDIYCFSRHYNRFMADNIDHSLPIDAHEFADYDVVAGEETFVDGYFYYDDNGDFESYQLEDTKGNFEKFKVFRTARLMKVDGDMLIQNENETIRKRVLHLYTYDDFHNPTEILSYFWDGDIRRLEKKTSIDIAYKLKSEEKEIKKNETKRQRQRRIRRERRRVRKGYATNSY</sequence>
<proteinExistence type="predicted"/>
<evidence type="ECO:0000313" key="3">
    <source>
        <dbReference type="Proteomes" id="UP001596978"/>
    </source>
</evidence>
<evidence type="ECO:0000256" key="1">
    <source>
        <dbReference type="SAM" id="SignalP"/>
    </source>
</evidence>
<keyword evidence="3" id="KW-1185">Reference proteome</keyword>
<reference evidence="3" key="1">
    <citation type="journal article" date="2019" name="Int. J. Syst. Evol. Microbiol.">
        <title>The Global Catalogue of Microorganisms (GCM) 10K type strain sequencing project: providing services to taxonomists for standard genome sequencing and annotation.</title>
        <authorList>
            <consortium name="The Broad Institute Genomics Platform"/>
            <consortium name="The Broad Institute Genome Sequencing Center for Infectious Disease"/>
            <person name="Wu L."/>
            <person name="Ma J."/>
        </authorList>
    </citation>
    <scope>NUCLEOTIDE SEQUENCE [LARGE SCALE GENOMIC DNA]</scope>
    <source>
        <strain evidence="3">CCUG 62952</strain>
    </source>
</reference>
<dbReference type="RefSeq" id="WP_386404206.1">
    <property type="nucleotide sequence ID" value="NZ_JBHTJH010000004.1"/>
</dbReference>
<comment type="caution">
    <text evidence="2">The sequence shown here is derived from an EMBL/GenBank/DDBJ whole genome shotgun (WGS) entry which is preliminary data.</text>
</comment>
<protein>
    <submittedName>
        <fullName evidence="2">Uncharacterized protein</fullName>
    </submittedName>
</protein>
<feature type="signal peptide" evidence="1">
    <location>
        <begin position="1"/>
        <end position="17"/>
    </location>
</feature>
<name>A0ABW3CUL7_9FLAO</name>
<dbReference type="EMBL" id="JBHTJH010000004">
    <property type="protein sequence ID" value="MFD0861353.1"/>
    <property type="molecule type" value="Genomic_DNA"/>
</dbReference>
<gene>
    <name evidence="2" type="ORF">ACFQ1M_03970</name>
</gene>
<keyword evidence="1" id="KW-0732">Signal</keyword>
<feature type="chain" id="PRO_5046439950" evidence="1">
    <location>
        <begin position="18"/>
        <end position="401"/>
    </location>
</feature>
<evidence type="ECO:0000313" key="2">
    <source>
        <dbReference type="EMBL" id="MFD0861353.1"/>
    </source>
</evidence>
<accession>A0ABW3CUL7</accession>
<dbReference type="Proteomes" id="UP001596978">
    <property type="component" value="Unassembled WGS sequence"/>
</dbReference>